<reference evidence="2" key="1">
    <citation type="submission" date="2015-06" db="EMBL/GenBank/DDBJ databases">
        <authorList>
            <person name="Bertelli C."/>
        </authorList>
    </citation>
    <scope>NUCLEOTIDE SEQUENCE [LARGE SCALE GENOMIC DNA]</scope>
    <source>
        <strain evidence="2">CRIB-30</strain>
    </source>
</reference>
<dbReference type="AlphaFoldDB" id="A0A0H5DQZ9"/>
<dbReference type="SUPFAM" id="SSF53681">
    <property type="entry name" value="Aspartate/glutamate racemase"/>
    <property type="match status" value="2"/>
</dbReference>
<dbReference type="EMBL" id="CWGJ01000012">
    <property type="protein sequence ID" value="CRX38563.1"/>
    <property type="molecule type" value="Genomic_DNA"/>
</dbReference>
<evidence type="ECO:0000313" key="2">
    <source>
        <dbReference type="Proteomes" id="UP000220251"/>
    </source>
</evidence>
<proteinExistence type="predicted"/>
<keyword evidence="2" id="KW-1185">Reference proteome</keyword>
<gene>
    <name evidence="1" type="ORF">ELAC_1222</name>
</gene>
<dbReference type="GO" id="GO:0047689">
    <property type="term" value="F:aspartate racemase activity"/>
    <property type="evidence" value="ECO:0007669"/>
    <property type="project" value="UniProtKB-EC"/>
</dbReference>
<dbReference type="Pfam" id="PF01177">
    <property type="entry name" value="Asp_Glu_race"/>
    <property type="match status" value="1"/>
</dbReference>
<dbReference type="InterPro" id="IPR015942">
    <property type="entry name" value="Asp/Glu/hydantoin_racemase"/>
</dbReference>
<dbReference type="InterPro" id="IPR001920">
    <property type="entry name" value="Asp/Glu_race"/>
</dbReference>
<sequence>MKPKNIGIVGGAGPMAGVLLTERVLALASSLYQCQRDRDFPQVTLFSFPFSEMLTDTVQEEILKGELTRALDTLKRTGAEVLAIACNTVHAFLSPEMRASIIHMPLMTRERVRGRRAMVLSTSTSVKKNVHGACFPSVYPGKEVQREIDLLIDRVLRREDLDLCKRELKRIVEAVERPDLPLVLGCTELSLIKEGLVGFEGEIIDPLEIVAQEVIEKSFNNKEK</sequence>
<dbReference type="OrthoDB" id="9803739at2"/>
<keyword evidence="1" id="KW-0413">Isomerase</keyword>
<accession>A0A0H5DQZ9</accession>
<dbReference type="Gene3D" id="3.40.50.1860">
    <property type="match status" value="2"/>
</dbReference>
<organism evidence="1 2">
    <name type="scientific">Estrella lausannensis</name>
    <dbReference type="NCBI Taxonomy" id="483423"/>
    <lineage>
        <taxon>Bacteria</taxon>
        <taxon>Pseudomonadati</taxon>
        <taxon>Chlamydiota</taxon>
        <taxon>Chlamydiia</taxon>
        <taxon>Parachlamydiales</taxon>
        <taxon>Candidatus Criblamydiaceae</taxon>
        <taxon>Estrella</taxon>
    </lineage>
</organism>
<dbReference type="Proteomes" id="UP000220251">
    <property type="component" value="Unassembled WGS sequence"/>
</dbReference>
<dbReference type="RefSeq" id="WP_098038420.1">
    <property type="nucleotide sequence ID" value="NZ_CWGJ01000012.1"/>
</dbReference>
<name>A0A0H5DQZ9_9BACT</name>
<dbReference type="EC" id="5.1.1.13" evidence="1"/>
<evidence type="ECO:0000313" key="1">
    <source>
        <dbReference type="EMBL" id="CRX38563.1"/>
    </source>
</evidence>
<protein>
    <submittedName>
        <fullName evidence="1">Putative aspartate racemase</fullName>
        <ecNumber evidence="1">5.1.1.13</ecNumber>
    </submittedName>
</protein>